<feature type="transmembrane region" description="Helical" evidence="1">
    <location>
        <begin position="602"/>
        <end position="619"/>
    </location>
</feature>
<gene>
    <name evidence="3" type="ORF">PQJ61_09490</name>
</gene>
<organism evidence="3 4">
    <name type="scientific">Candidatus Thalassospirochaeta sargassi</name>
    <dbReference type="NCBI Taxonomy" id="3119039"/>
    <lineage>
        <taxon>Bacteria</taxon>
        <taxon>Pseudomonadati</taxon>
        <taxon>Spirochaetota</taxon>
        <taxon>Spirochaetia</taxon>
        <taxon>Spirochaetales</taxon>
        <taxon>Spirochaetaceae</taxon>
        <taxon>Candidatus Thalassospirochaeta</taxon>
    </lineage>
</organism>
<evidence type="ECO:0000313" key="4">
    <source>
        <dbReference type="Proteomes" id="UP001221217"/>
    </source>
</evidence>
<sequence>MENKKLEKVSFISAFITMLIAILWTAQIAPVLKISIYKEQYLAVFLAFSLLLIFIKKPMRKNGRVGGWLNIAMGIVAFSAVLYLSFNYQQIQLDFAYGGIKLLILSIVIFISVLEALRRTTGYVILGVVAFFFIFALFAHKIPMPLTGRENSINKLITYLALDPNSILGMPLSVIARTVVVFIFYGHVLMLIGGGEFFIDLSMSGVGNKRGGAAKIAIVSSALMGSISGSAVSNVASTGIMTIPLMQKAGFKSKTAAAIEAVASTGGQITPPIMGAAAFIMATFLQIPYKTVVIASIVPAALYYFAIFIQVDLMATRDNLKTDFMDLPLLRDVIKNGWPIFIPFIVLFACLFYFNITPELSALYSVVCLFIIGLIKPYKRDRINFRQMLPAFSSTIYSMLGLVPIVAAAGVIIGLLNISGGGFTISIALSQLANGNLWITLVISAFLCIILGMGMPTSGVYVLLSALLGPAIVEVGVFPLAAHMFLLYFGMMSMITPPIALASFTASTISGSEKLETGIESMKLGWVAYIVPVLFFFSPTLLLEGQTLEIIVDILTTGLGVFSISVSFIGYLTTPITKLYRMILGVAGVLLLIPLKALDMNYVFPLVFVLINIFIFLVIKLRKQFVHN</sequence>
<feature type="transmembrane region" description="Helical" evidence="1">
    <location>
        <begin position="293"/>
        <end position="315"/>
    </location>
</feature>
<dbReference type="InterPro" id="IPR010656">
    <property type="entry name" value="DctM"/>
</dbReference>
<reference evidence="3 4" key="1">
    <citation type="submission" date="2022-12" db="EMBL/GenBank/DDBJ databases">
        <title>Metagenome assembled genome from gulf of manar.</title>
        <authorList>
            <person name="Kohli P."/>
            <person name="Pk S."/>
            <person name="Venkata Ramana C."/>
            <person name="Sasikala C."/>
        </authorList>
    </citation>
    <scope>NUCLEOTIDE SEQUENCE [LARGE SCALE GENOMIC DNA]</scope>
    <source>
        <strain evidence="3">JB008</strain>
    </source>
</reference>
<dbReference type="NCBIfam" id="TIGR02123">
    <property type="entry name" value="TRAP_fused"/>
    <property type="match status" value="1"/>
</dbReference>
<name>A0AAJ1MJ38_9SPIO</name>
<feature type="domain" description="TRAP C4-dicarboxylate transport system permease DctM subunit" evidence="2">
    <location>
        <begin position="109"/>
        <end position="542"/>
    </location>
</feature>
<feature type="transmembrane region" description="Helical" evidence="1">
    <location>
        <begin position="460"/>
        <end position="479"/>
    </location>
</feature>
<feature type="transmembrane region" description="Helical" evidence="1">
    <location>
        <begin position="485"/>
        <end position="504"/>
    </location>
</feature>
<feature type="transmembrane region" description="Helical" evidence="1">
    <location>
        <begin position="435"/>
        <end position="453"/>
    </location>
</feature>
<comment type="caution">
    <text evidence="3">The sequence shown here is derived from an EMBL/GenBank/DDBJ whole genome shotgun (WGS) entry which is preliminary data.</text>
</comment>
<dbReference type="Pfam" id="PF06808">
    <property type="entry name" value="DctM"/>
    <property type="match status" value="1"/>
</dbReference>
<dbReference type="InterPro" id="IPR011853">
    <property type="entry name" value="TRAP_DctM-Dct_fused"/>
</dbReference>
<dbReference type="PANTHER" id="PTHR43849">
    <property type="entry name" value="BLL3936 PROTEIN"/>
    <property type="match status" value="1"/>
</dbReference>
<feature type="transmembrane region" description="Helical" evidence="1">
    <location>
        <begin position="12"/>
        <end position="32"/>
    </location>
</feature>
<dbReference type="Proteomes" id="UP001221217">
    <property type="component" value="Unassembled WGS sequence"/>
</dbReference>
<keyword evidence="1" id="KW-1133">Transmembrane helix</keyword>
<feature type="transmembrane region" description="Helical" evidence="1">
    <location>
        <begin position="554"/>
        <end position="572"/>
    </location>
</feature>
<feature type="transmembrane region" description="Helical" evidence="1">
    <location>
        <begin position="95"/>
        <end position="114"/>
    </location>
</feature>
<keyword evidence="1" id="KW-0472">Membrane</keyword>
<evidence type="ECO:0000313" key="3">
    <source>
        <dbReference type="EMBL" id="MDC7226983.1"/>
    </source>
</evidence>
<feature type="transmembrane region" description="Helical" evidence="1">
    <location>
        <begin position="67"/>
        <end position="89"/>
    </location>
</feature>
<feature type="transmembrane region" description="Helical" evidence="1">
    <location>
        <begin position="38"/>
        <end position="55"/>
    </location>
</feature>
<evidence type="ECO:0000259" key="2">
    <source>
        <dbReference type="Pfam" id="PF06808"/>
    </source>
</evidence>
<protein>
    <submittedName>
        <fullName evidence="3">TRAP transporter fused permease subunit</fullName>
    </submittedName>
</protein>
<feature type="transmembrane region" description="Helical" evidence="1">
    <location>
        <begin position="579"/>
        <end position="596"/>
    </location>
</feature>
<dbReference type="PANTHER" id="PTHR43849:SF2">
    <property type="entry name" value="BLL3936 PROTEIN"/>
    <property type="match status" value="1"/>
</dbReference>
<feature type="transmembrane region" description="Helical" evidence="1">
    <location>
        <begin position="269"/>
        <end position="287"/>
    </location>
</feature>
<feature type="transmembrane region" description="Helical" evidence="1">
    <location>
        <begin position="121"/>
        <end position="139"/>
    </location>
</feature>
<feature type="transmembrane region" description="Helical" evidence="1">
    <location>
        <begin position="399"/>
        <end position="429"/>
    </location>
</feature>
<proteinExistence type="predicted"/>
<accession>A0AAJ1MJ38</accession>
<feature type="transmembrane region" description="Helical" evidence="1">
    <location>
        <begin position="336"/>
        <end position="356"/>
    </location>
</feature>
<keyword evidence="1" id="KW-0812">Transmembrane</keyword>
<feature type="transmembrane region" description="Helical" evidence="1">
    <location>
        <begin position="524"/>
        <end position="542"/>
    </location>
</feature>
<evidence type="ECO:0000256" key="1">
    <source>
        <dbReference type="SAM" id="Phobius"/>
    </source>
</evidence>
<dbReference type="AlphaFoldDB" id="A0AAJ1MJ38"/>
<dbReference type="EMBL" id="JAQQAL010000021">
    <property type="protein sequence ID" value="MDC7226983.1"/>
    <property type="molecule type" value="Genomic_DNA"/>
</dbReference>
<feature type="transmembrane region" description="Helical" evidence="1">
    <location>
        <begin position="174"/>
        <end position="199"/>
    </location>
</feature>